<sequence>MIKRGVDGMSPIQGPEHLPPSRDEETSSPPFKRATLERADSITATTEMVESSPSITSWDWVSSASSPHLSSVDDNDWRGIMSQVGPGVQPLHDIISAMRTTERGEQDEASKGDSGCTLSDSKLITRPVDEPRSRGSPTTSIIDVEQFPSTELPNPNAILHSSMQALQAQLATVQSRLAALIPFAQPDPDETAVLSSDPLPVLTARNRILERNLQAANDKNASLERTNANLTRALNTQRNIVKKKEHELAELRPFVPPPDVMPGNGIDPAVISELANDLISGVKTVDEIASSLLDLVETAGGTLIEKERQDLHPVVRLNNLEGVLDVTLGRVAALEKDTKRLVRREDEAIYQRCEAADTSEPVMSDWH</sequence>
<dbReference type="GeneID" id="33554616"/>
<feature type="compositionally biased region" description="Polar residues" evidence="2">
    <location>
        <begin position="42"/>
        <end position="58"/>
    </location>
</feature>
<keyword evidence="1" id="KW-0175">Coiled coil</keyword>
<feature type="coiled-coil region" evidence="1">
    <location>
        <begin position="199"/>
        <end position="247"/>
    </location>
</feature>
<dbReference type="InParanoid" id="A0A1Y1UHE4"/>
<reference evidence="3 4" key="1">
    <citation type="submission" date="2017-03" db="EMBL/GenBank/DDBJ databases">
        <title>Widespread Adenine N6-methylation of Active Genes in Fungi.</title>
        <authorList>
            <consortium name="DOE Joint Genome Institute"/>
            <person name="Mondo S.J."/>
            <person name="Dannebaum R.O."/>
            <person name="Kuo R.C."/>
            <person name="Louie K.B."/>
            <person name="Bewick A.J."/>
            <person name="Labutti K."/>
            <person name="Haridas S."/>
            <person name="Kuo A."/>
            <person name="Salamov A."/>
            <person name="Ahrendt S.R."/>
            <person name="Lau R."/>
            <person name="Bowen B.P."/>
            <person name="Lipzen A."/>
            <person name="Sullivan W."/>
            <person name="Andreopoulos W.B."/>
            <person name="Clum A."/>
            <person name="Lindquist E."/>
            <person name="Daum C."/>
            <person name="Northen T.R."/>
            <person name="Ramamoorthy G."/>
            <person name="Schmitz R.J."/>
            <person name="Gryganskyi A."/>
            <person name="Culley D."/>
            <person name="Magnuson J."/>
            <person name="James T.Y."/>
            <person name="O'Malley M.A."/>
            <person name="Stajich J.E."/>
            <person name="Spatafora J.W."/>
            <person name="Visel A."/>
            <person name="Grigoriev I.V."/>
        </authorList>
    </citation>
    <scope>NUCLEOTIDE SEQUENCE [LARGE SCALE GENOMIC DNA]</scope>
    <source>
        <strain evidence="3 4">NRRL Y-17943</strain>
    </source>
</reference>
<organism evidence="3 4">
    <name type="scientific">Kockovaella imperatae</name>
    <dbReference type="NCBI Taxonomy" id="4999"/>
    <lineage>
        <taxon>Eukaryota</taxon>
        <taxon>Fungi</taxon>
        <taxon>Dikarya</taxon>
        <taxon>Basidiomycota</taxon>
        <taxon>Agaricomycotina</taxon>
        <taxon>Tremellomycetes</taxon>
        <taxon>Tremellales</taxon>
        <taxon>Cuniculitremaceae</taxon>
        <taxon>Kockovaella</taxon>
    </lineage>
</organism>
<name>A0A1Y1UHE4_9TREE</name>
<dbReference type="EMBL" id="NBSH01000006">
    <property type="protein sequence ID" value="ORX37409.1"/>
    <property type="molecule type" value="Genomic_DNA"/>
</dbReference>
<gene>
    <name evidence="3" type="ORF">BD324DRAFT_448539</name>
</gene>
<feature type="compositionally biased region" description="Basic and acidic residues" evidence="2">
    <location>
        <begin position="101"/>
        <end position="111"/>
    </location>
</feature>
<dbReference type="Proteomes" id="UP000193218">
    <property type="component" value="Unassembled WGS sequence"/>
</dbReference>
<evidence type="ECO:0000256" key="1">
    <source>
        <dbReference type="SAM" id="Coils"/>
    </source>
</evidence>
<dbReference type="AlphaFoldDB" id="A0A1Y1UHE4"/>
<comment type="caution">
    <text evidence="3">The sequence shown here is derived from an EMBL/GenBank/DDBJ whole genome shotgun (WGS) entry which is preliminary data.</text>
</comment>
<feature type="compositionally biased region" description="Polar residues" evidence="2">
    <location>
        <begin position="135"/>
        <end position="146"/>
    </location>
</feature>
<evidence type="ECO:0000256" key="2">
    <source>
        <dbReference type="SAM" id="MobiDB-lite"/>
    </source>
</evidence>
<accession>A0A1Y1UHE4</accession>
<evidence type="ECO:0000313" key="4">
    <source>
        <dbReference type="Proteomes" id="UP000193218"/>
    </source>
</evidence>
<feature type="region of interest" description="Disordered" evidence="2">
    <location>
        <begin position="101"/>
        <end position="146"/>
    </location>
</feature>
<dbReference type="RefSeq" id="XP_021871447.1">
    <property type="nucleotide sequence ID" value="XM_022012808.1"/>
</dbReference>
<proteinExistence type="predicted"/>
<protein>
    <submittedName>
        <fullName evidence="3">Uncharacterized protein</fullName>
    </submittedName>
</protein>
<evidence type="ECO:0000313" key="3">
    <source>
        <dbReference type="EMBL" id="ORX37409.1"/>
    </source>
</evidence>
<keyword evidence="4" id="KW-1185">Reference proteome</keyword>
<feature type="region of interest" description="Disordered" evidence="2">
    <location>
        <begin position="1"/>
        <end position="58"/>
    </location>
</feature>